<dbReference type="Gene3D" id="3.40.630.30">
    <property type="match status" value="1"/>
</dbReference>
<comment type="caution">
    <text evidence="2">The sequence shown here is derived from an EMBL/GenBank/DDBJ whole genome shotgun (WGS) entry which is preliminary data.</text>
</comment>
<dbReference type="PANTHER" id="PTHR43792:SF1">
    <property type="entry name" value="N-ACETYLTRANSFERASE DOMAIN-CONTAINING PROTEIN"/>
    <property type="match status" value="1"/>
</dbReference>
<name>A0A941HYX6_9MICO</name>
<evidence type="ECO:0000313" key="3">
    <source>
        <dbReference type="Proteomes" id="UP000677016"/>
    </source>
</evidence>
<dbReference type="EMBL" id="JAGSNF010000003">
    <property type="protein sequence ID" value="MBR7742325.1"/>
    <property type="molecule type" value="Genomic_DNA"/>
</dbReference>
<dbReference type="RefSeq" id="WP_211601473.1">
    <property type="nucleotide sequence ID" value="NZ_JAGSNF010000003.1"/>
</dbReference>
<dbReference type="PROSITE" id="PS51186">
    <property type="entry name" value="GNAT"/>
    <property type="match status" value="1"/>
</dbReference>
<reference evidence="2" key="1">
    <citation type="submission" date="2021-04" db="EMBL/GenBank/DDBJ databases">
        <title>Phycicoccus avicenniae sp. nov., a novel endophytic actinomycetes isolated from branch of Avicennia mariana.</title>
        <authorList>
            <person name="Tuo L."/>
        </authorList>
    </citation>
    <scope>NUCLEOTIDE SEQUENCE</scope>
    <source>
        <strain evidence="2">BSK3Z-2</strain>
    </source>
</reference>
<accession>A0A941HYX6</accession>
<gene>
    <name evidence="2" type="ORF">KC207_03330</name>
</gene>
<dbReference type="SUPFAM" id="SSF55729">
    <property type="entry name" value="Acyl-CoA N-acyltransferases (Nat)"/>
    <property type="match status" value="1"/>
</dbReference>
<sequence>MSDNPSPASDLVVRPTAARDVDELMRWRADPRMTRWMLRTRTTADEMRARLADPGTTTSVVGVLDGRVVATGSVDVGDGMTQDEERAPRATGGLIGYLVAPEFHGRGVGTEMARRLLSIAFDDLGVRRVTAGCFADNTASWRVLERVGMRREQHGVEDSWHAELGWVDGYTYAMLRSEWEAQRRG</sequence>
<dbReference type="PANTHER" id="PTHR43792">
    <property type="entry name" value="GNAT FAMILY, PUTATIVE (AFU_ORTHOLOGUE AFUA_3G00765)-RELATED-RELATED"/>
    <property type="match status" value="1"/>
</dbReference>
<proteinExistence type="predicted"/>
<feature type="domain" description="N-acetyltransferase" evidence="1">
    <location>
        <begin position="11"/>
        <end position="177"/>
    </location>
</feature>
<dbReference type="Pfam" id="PF13302">
    <property type="entry name" value="Acetyltransf_3"/>
    <property type="match status" value="1"/>
</dbReference>
<evidence type="ECO:0000259" key="1">
    <source>
        <dbReference type="PROSITE" id="PS51186"/>
    </source>
</evidence>
<organism evidence="2 3">
    <name type="scientific">Phycicoccus avicenniae</name>
    <dbReference type="NCBI Taxonomy" id="2828860"/>
    <lineage>
        <taxon>Bacteria</taxon>
        <taxon>Bacillati</taxon>
        <taxon>Actinomycetota</taxon>
        <taxon>Actinomycetes</taxon>
        <taxon>Micrococcales</taxon>
        <taxon>Intrasporangiaceae</taxon>
        <taxon>Phycicoccus</taxon>
    </lineage>
</organism>
<dbReference type="InterPro" id="IPR016181">
    <property type="entry name" value="Acyl_CoA_acyltransferase"/>
</dbReference>
<dbReference type="Proteomes" id="UP000677016">
    <property type="component" value="Unassembled WGS sequence"/>
</dbReference>
<evidence type="ECO:0000313" key="2">
    <source>
        <dbReference type="EMBL" id="MBR7742325.1"/>
    </source>
</evidence>
<dbReference type="InterPro" id="IPR000182">
    <property type="entry name" value="GNAT_dom"/>
</dbReference>
<dbReference type="AlphaFoldDB" id="A0A941HYX6"/>
<dbReference type="CDD" id="cd04301">
    <property type="entry name" value="NAT_SF"/>
    <property type="match status" value="1"/>
</dbReference>
<dbReference type="GO" id="GO:0016747">
    <property type="term" value="F:acyltransferase activity, transferring groups other than amino-acyl groups"/>
    <property type="evidence" value="ECO:0007669"/>
    <property type="project" value="InterPro"/>
</dbReference>
<dbReference type="InterPro" id="IPR051531">
    <property type="entry name" value="N-acetyltransferase"/>
</dbReference>
<keyword evidence="3" id="KW-1185">Reference proteome</keyword>
<protein>
    <submittedName>
        <fullName evidence="2">GNAT family N-acetyltransferase</fullName>
    </submittedName>
</protein>